<evidence type="ECO:0000313" key="2">
    <source>
        <dbReference type="EMBL" id="KVX02077.1"/>
    </source>
</evidence>
<feature type="transmembrane region" description="Helical" evidence="1">
    <location>
        <begin position="520"/>
        <end position="540"/>
    </location>
</feature>
<keyword evidence="1" id="KW-1133">Transmembrane helix</keyword>
<feature type="transmembrane region" description="Helical" evidence="1">
    <location>
        <begin position="165"/>
        <end position="187"/>
    </location>
</feature>
<feature type="transmembrane region" description="Helical" evidence="1">
    <location>
        <begin position="330"/>
        <end position="350"/>
    </location>
</feature>
<gene>
    <name evidence="2" type="ORF">AWJ07_05765</name>
</gene>
<dbReference type="Pfam" id="PF10101">
    <property type="entry name" value="DUF2339"/>
    <property type="match status" value="1"/>
</dbReference>
<feature type="transmembrane region" description="Helical" evidence="1">
    <location>
        <begin position="254"/>
        <end position="275"/>
    </location>
</feature>
<keyword evidence="1" id="KW-0812">Transmembrane</keyword>
<feature type="transmembrane region" description="Helical" evidence="1">
    <location>
        <begin position="413"/>
        <end position="431"/>
    </location>
</feature>
<feature type="transmembrane region" description="Helical" evidence="1">
    <location>
        <begin position="910"/>
        <end position="926"/>
    </location>
</feature>
<evidence type="ECO:0000256" key="1">
    <source>
        <dbReference type="SAM" id="Phobius"/>
    </source>
</evidence>
<feature type="transmembrane region" description="Helical" evidence="1">
    <location>
        <begin position="611"/>
        <end position="629"/>
    </location>
</feature>
<feature type="transmembrane region" description="Helical" evidence="1">
    <location>
        <begin position="781"/>
        <end position="798"/>
    </location>
</feature>
<name>A0A119CZY0_SHEFR</name>
<feature type="transmembrane region" description="Helical" evidence="1">
    <location>
        <begin position="585"/>
        <end position="602"/>
    </location>
</feature>
<feature type="transmembrane region" description="Helical" evidence="1">
    <location>
        <begin position="988"/>
        <end position="1005"/>
    </location>
</feature>
<comment type="caution">
    <text evidence="2">The sequence shown here is derived from an EMBL/GenBank/DDBJ whole genome shotgun (WGS) entry which is preliminary data.</text>
</comment>
<organism evidence="2">
    <name type="scientific">Shewanella frigidimarina</name>
    <dbReference type="NCBI Taxonomy" id="56812"/>
    <lineage>
        <taxon>Bacteria</taxon>
        <taxon>Pseudomonadati</taxon>
        <taxon>Pseudomonadota</taxon>
        <taxon>Gammaproteobacteria</taxon>
        <taxon>Alteromonadales</taxon>
        <taxon>Shewanellaceae</taxon>
        <taxon>Shewanella</taxon>
    </lineage>
</organism>
<sequence>MPLMDDVATLKAQLAELVSQQGAQQADVNQQLAKFSQQLDALALQVQAQNNNEQHISLADENLHVPVYESRANDSSGNIVADKPQYSSSAWERQPLDTNHSASAPSITAQQTSIVTKSPARQSALSAMVSQLAEAIGEFSTSALAPLSGLTEQAKSFYQHYQAKGLGAVFLMTVAGIITLTLGFGYLLQFSINNWFSELGKALLGLGVANSIIVGGVFIRQKRPGMQDFGSGLVGLGLILNYLCLYFLGPYFQLIPDTACFGLLLLNTVFGYGLSFKLDTKVVAIVALLGGSLAPLMLLDGGQTPLLYLPYLMLIGICSMVQSHKLVWPILIEITALLHIACIQILSLFIQLPLSVIDWQTGLALLMINGLFYLYGIASLLFVIKSALTPRLLAVPIALMVFTLYTLTEWSIFAGELFALNALLCGLLYWVIKRDKDISALALAFAGSFAGFAALFLLSVELMGLVLLLEGLLLLWIGCKQLFSPIRAEAYVLLVLGIIGSFANVFDVLALSRYDNDGLLGYQALLSLSMALTCAMTFAAQKLVSRHQADLMQFEHLVVRFIRELLGVLYTVTLLLISFFITEQYWLNTLPLISFLLLYMSAKHSLRFSEVLAWLLQLPLLGLVIFGMIDADSLSFADQAMNAKLARFELFIGLLLAYYWYKKYYANAKLIHIAYYVQLACYLALPLLLLPKIVRSYPDYIAIALWLSSLMSLGLAYLVNHKSLRYESQILTVLAIMVTAAMCLAELWQGLIALVLGLSFIGLISWRYTQLPEKWQQMTTLQWHIGPYYIALVIAVLSQTITNLIHPSWAITALIICGYFSVITERSTRIGRHLKQALAPSYSLAYTAIFICAILPIVLHSETQLTLNINNLLINLAELGVLALLARYLLTARLGIRAHRKIVSHNALKWAWHALLVISYLLWSYQLDTSMAAPMSAVLLVVHASAVMFISLRPQQASLVRLAALLFTLACIKVIFVDMASFELIQKIVAFILIGVILLTVAYFYQKAKNNQLPEDLTA</sequence>
<dbReference type="PANTHER" id="PTHR38434">
    <property type="entry name" value="BLL2549 PROTEIN"/>
    <property type="match status" value="1"/>
</dbReference>
<feature type="transmembrane region" description="Helical" evidence="1">
    <location>
        <begin position="491"/>
        <end position="514"/>
    </location>
</feature>
<dbReference type="AlphaFoldDB" id="A0A119CZY0"/>
<dbReference type="EMBL" id="LRDC01000018">
    <property type="protein sequence ID" value="KVX02077.1"/>
    <property type="molecule type" value="Genomic_DNA"/>
</dbReference>
<feature type="transmembrane region" description="Helical" evidence="1">
    <location>
        <begin position="282"/>
        <end position="299"/>
    </location>
</feature>
<feature type="transmembrane region" description="Helical" evidence="1">
    <location>
        <begin position="438"/>
        <end position="456"/>
    </location>
</feature>
<feature type="transmembrane region" description="Helical" evidence="1">
    <location>
        <begin position="804"/>
        <end position="822"/>
    </location>
</feature>
<feature type="transmembrane region" description="Helical" evidence="1">
    <location>
        <begin position="362"/>
        <end position="384"/>
    </location>
</feature>
<dbReference type="Proteomes" id="UP000055702">
    <property type="component" value="Unassembled WGS sequence"/>
</dbReference>
<feature type="transmembrane region" description="Helical" evidence="1">
    <location>
        <begin position="751"/>
        <end position="769"/>
    </location>
</feature>
<feature type="transmembrane region" description="Helical" evidence="1">
    <location>
        <begin position="843"/>
        <end position="860"/>
    </location>
</feature>
<feature type="transmembrane region" description="Helical" evidence="1">
    <location>
        <begin position="673"/>
        <end position="694"/>
    </location>
</feature>
<evidence type="ECO:0008006" key="4">
    <source>
        <dbReference type="Google" id="ProtNLM"/>
    </source>
</evidence>
<feature type="transmembrane region" description="Helical" evidence="1">
    <location>
        <begin position="641"/>
        <end position="661"/>
    </location>
</feature>
<protein>
    <recommendedName>
        <fullName evidence="4">DUF2339 domain-containing protein</fullName>
    </recommendedName>
</protein>
<proteinExistence type="predicted"/>
<evidence type="ECO:0000313" key="3">
    <source>
        <dbReference type="Proteomes" id="UP000055702"/>
    </source>
</evidence>
<feature type="transmembrane region" description="Helical" evidence="1">
    <location>
        <begin position="959"/>
        <end position="976"/>
    </location>
</feature>
<feature type="transmembrane region" description="Helical" evidence="1">
    <location>
        <begin position="932"/>
        <end position="952"/>
    </location>
</feature>
<reference evidence="2 3" key="1">
    <citation type="submission" date="2016-01" db="EMBL/GenBank/DDBJ databases">
        <title>Draft genome of the antarctic isolate Shewanella frigidimarina Ag06-30.</title>
        <authorList>
            <person name="Parmeciano Di Noto G."/>
            <person name="Vazquez S."/>
            <person name="Mac Cormack W."/>
            <person name="Iriarte A."/>
            <person name="Quiroga C."/>
        </authorList>
    </citation>
    <scope>NUCLEOTIDE SEQUENCE [LARGE SCALE GENOMIC DNA]</scope>
    <source>
        <strain evidence="2 3">Ag06-30</strain>
    </source>
</reference>
<feature type="transmembrane region" description="Helical" evidence="1">
    <location>
        <begin position="391"/>
        <end position="407"/>
    </location>
</feature>
<accession>A0A119CZY0</accession>
<feature type="transmembrane region" description="Helical" evidence="1">
    <location>
        <begin position="231"/>
        <end position="248"/>
    </location>
</feature>
<feature type="transmembrane region" description="Helical" evidence="1">
    <location>
        <begin position="561"/>
        <end position="579"/>
    </location>
</feature>
<feature type="transmembrane region" description="Helical" evidence="1">
    <location>
        <begin position="305"/>
        <end position="323"/>
    </location>
</feature>
<feature type="transmembrane region" description="Helical" evidence="1">
    <location>
        <begin position="199"/>
        <end position="219"/>
    </location>
</feature>
<dbReference type="InterPro" id="IPR019286">
    <property type="entry name" value="DUF2339_TM"/>
</dbReference>
<dbReference type="RefSeq" id="WP_059745935.1">
    <property type="nucleotide sequence ID" value="NZ_LRDC01000018.1"/>
</dbReference>
<dbReference type="PANTHER" id="PTHR38434:SF1">
    <property type="entry name" value="BLL2549 PROTEIN"/>
    <property type="match status" value="1"/>
</dbReference>
<feature type="transmembrane region" description="Helical" evidence="1">
    <location>
        <begin position="462"/>
        <end position="479"/>
    </location>
</feature>
<feature type="transmembrane region" description="Helical" evidence="1">
    <location>
        <begin position="726"/>
        <end position="745"/>
    </location>
</feature>
<feature type="transmembrane region" description="Helical" evidence="1">
    <location>
        <begin position="700"/>
        <end position="719"/>
    </location>
</feature>
<keyword evidence="1" id="KW-0472">Membrane</keyword>
<feature type="transmembrane region" description="Helical" evidence="1">
    <location>
        <begin position="872"/>
        <end position="890"/>
    </location>
</feature>